<dbReference type="PANTHER" id="PTHR47966:SF65">
    <property type="entry name" value="ASPARTIC-TYPE ENDOPEPTIDASE"/>
    <property type="match status" value="1"/>
</dbReference>
<protein>
    <recommendedName>
        <fullName evidence="4">Peptidase A1 domain-containing protein</fullName>
    </recommendedName>
</protein>
<dbReference type="SUPFAM" id="SSF50630">
    <property type="entry name" value="Acid proteases"/>
    <property type="match status" value="1"/>
</dbReference>
<dbReference type="RefSeq" id="XP_064708985.1">
    <property type="nucleotide sequence ID" value="XM_064855396.1"/>
</dbReference>
<dbReference type="Gene3D" id="2.40.70.10">
    <property type="entry name" value="Acid Proteases"/>
    <property type="match status" value="3"/>
</dbReference>
<dbReference type="PROSITE" id="PS51767">
    <property type="entry name" value="PEPTIDASE_A1"/>
    <property type="match status" value="1"/>
</dbReference>
<feature type="chain" id="PRO_5043575220" description="Peptidase A1 domain-containing protein" evidence="3">
    <location>
        <begin position="21"/>
        <end position="484"/>
    </location>
</feature>
<dbReference type="Proteomes" id="UP001358417">
    <property type="component" value="Unassembled WGS sequence"/>
</dbReference>
<feature type="active site" evidence="2">
    <location>
        <position position="268"/>
    </location>
</feature>
<evidence type="ECO:0000256" key="2">
    <source>
        <dbReference type="PIRSR" id="PIRSR601461-1"/>
    </source>
</evidence>
<dbReference type="GeneID" id="89980018"/>
<sequence>MHSLIFYASAWATLVHVAAAGYVKVNYNKEYVTKPLLAKRQIPVNDLDENITLAIQGSVYWLDLSIGTPPQPFRLQLDTGSSDLWVPASNTTACQVQEGGCPGGAFDLEASSTFEVTIPEAFQIAYGDAWSDDPRSGNVYWQWNDDAFNDGHGLVGVGYQANSNSFAAASAANLSAPTIVGAMVENKDIDRLSYSLWLNDQESGDGSVVFGGIDTAKYEGDLVALQVLPNAKGEYAEFNVALTGISFIDDVGPHSLTKGDFAVPALLDSGTVAQWLPEDVVTQMTEGLGAVDGAVPCSYAQSNASVVYSFGGEGGPNITVPLSAMISPADGSTFENGTPACALLVTTAGQGESIILGDSFMRTGYFVYDLENNLVAIAQAKLNATEESITAIPSGTELPGCTSTNTLIVTAAAATSDSGATPTDSGSGASTNAGSATFSLGVASQTGSGTTAASSTPTNGAGRLIGSMGMGLLVTSLTMIVSLL</sequence>
<evidence type="ECO:0000313" key="5">
    <source>
        <dbReference type="EMBL" id="KAK5057867.1"/>
    </source>
</evidence>
<dbReference type="PRINTS" id="PR00792">
    <property type="entry name" value="PEPSIN"/>
</dbReference>
<dbReference type="GO" id="GO:0006508">
    <property type="term" value="P:proteolysis"/>
    <property type="evidence" value="ECO:0007669"/>
    <property type="project" value="InterPro"/>
</dbReference>
<proteinExistence type="inferred from homology"/>
<dbReference type="InterPro" id="IPR001461">
    <property type="entry name" value="Aspartic_peptidase_A1"/>
</dbReference>
<comment type="caution">
    <text evidence="5">The sequence shown here is derived from an EMBL/GenBank/DDBJ whole genome shotgun (WGS) entry which is preliminary data.</text>
</comment>
<dbReference type="AlphaFoldDB" id="A0AAV9NHM8"/>
<feature type="signal peptide" evidence="3">
    <location>
        <begin position="1"/>
        <end position="20"/>
    </location>
</feature>
<gene>
    <name evidence="5" type="ORF">LTR84_011868</name>
</gene>
<keyword evidence="6" id="KW-1185">Reference proteome</keyword>
<accession>A0AAV9NHM8</accession>
<keyword evidence="3" id="KW-0732">Signal</keyword>
<dbReference type="EMBL" id="JAVRRD010000006">
    <property type="protein sequence ID" value="KAK5057867.1"/>
    <property type="molecule type" value="Genomic_DNA"/>
</dbReference>
<feature type="domain" description="Peptidase A1" evidence="4">
    <location>
        <begin position="60"/>
        <end position="378"/>
    </location>
</feature>
<feature type="active site" evidence="2">
    <location>
        <position position="78"/>
    </location>
</feature>
<dbReference type="GO" id="GO:0004190">
    <property type="term" value="F:aspartic-type endopeptidase activity"/>
    <property type="evidence" value="ECO:0007669"/>
    <property type="project" value="InterPro"/>
</dbReference>
<dbReference type="InterPro" id="IPR021109">
    <property type="entry name" value="Peptidase_aspartic_dom_sf"/>
</dbReference>
<dbReference type="Pfam" id="PF00026">
    <property type="entry name" value="Asp"/>
    <property type="match status" value="2"/>
</dbReference>
<evidence type="ECO:0000313" key="6">
    <source>
        <dbReference type="Proteomes" id="UP001358417"/>
    </source>
</evidence>
<reference evidence="5 6" key="1">
    <citation type="submission" date="2023-08" db="EMBL/GenBank/DDBJ databases">
        <title>Black Yeasts Isolated from many extreme environments.</title>
        <authorList>
            <person name="Coleine C."/>
            <person name="Stajich J.E."/>
            <person name="Selbmann L."/>
        </authorList>
    </citation>
    <scope>NUCLEOTIDE SEQUENCE [LARGE SCALE GENOMIC DNA]</scope>
    <source>
        <strain evidence="5 6">CCFEE 5792</strain>
    </source>
</reference>
<evidence type="ECO:0000256" key="3">
    <source>
        <dbReference type="SAM" id="SignalP"/>
    </source>
</evidence>
<organism evidence="5 6">
    <name type="scientific">Exophiala bonariae</name>
    <dbReference type="NCBI Taxonomy" id="1690606"/>
    <lineage>
        <taxon>Eukaryota</taxon>
        <taxon>Fungi</taxon>
        <taxon>Dikarya</taxon>
        <taxon>Ascomycota</taxon>
        <taxon>Pezizomycotina</taxon>
        <taxon>Eurotiomycetes</taxon>
        <taxon>Chaetothyriomycetidae</taxon>
        <taxon>Chaetothyriales</taxon>
        <taxon>Herpotrichiellaceae</taxon>
        <taxon>Exophiala</taxon>
    </lineage>
</organism>
<dbReference type="PANTHER" id="PTHR47966">
    <property type="entry name" value="BETA-SITE APP-CLEAVING ENZYME, ISOFORM A-RELATED"/>
    <property type="match status" value="1"/>
</dbReference>
<evidence type="ECO:0000259" key="4">
    <source>
        <dbReference type="PROSITE" id="PS51767"/>
    </source>
</evidence>
<comment type="similarity">
    <text evidence="1">Belongs to the peptidase A1 family.</text>
</comment>
<dbReference type="InterPro" id="IPR033121">
    <property type="entry name" value="PEPTIDASE_A1"/>
</dbReference>
<evidence type="ECO:0000256" key="1">
    <source>
        <dbReference type="ARBA" id="ARBA00007447"/>
    </source>
</evidence>
<name>A0AAV9NHM8_9EURO</name>